<name>A0AAE3YLH8_9ACTN</name>
<evidence type="ECO:0000313" key="1">
    <source>
        <dbReference type="EMBL" id="MDR7276034.1"/>
    </source>
</evidence>
<comment type="caution">
    <text evidence="1">The sequence shown here is derived from an EMBL/GenBank/DDBJ whole genome shotgun (WGS) entry which is preliminary data.</text>
</comment>
<dbReference type="Proteomes" id="UP001183643">
    <property type="component" value="Unassembled WGS sequence"/>
</dbReference>
<evidence type="ECO:0000313" key="2">
    <source>
        <dbReference type="Proteomes" id="UP001183643"/>
    </source>
</evidence>
<proteinExistence type="predicted"/>
<dbReference type="PROSITE" id="PS51257">
    <property type="entry name" value="PROKAR_LIPOPROTEIN"/>
    <property type="match status" value="1"/>
</dbReference>
<protein>
    <recommendedName>
        <fullName evidence="3">Lipoprotein</fullName>
    </recommendedName>
</protein>
<reference evidence="1" key="1">
    <citation type="submission" date="2023-07" db="EMBL/GenBank/DDBJ databases">
        <title>Sequencing the genomes of 1000 actinobacteria strains.</title>
        <authorList>
            <person name="Klenk H.-P."/>
        </authorList>
    </citation>
    <scope>NUCLEOTIDE SEQUENCE</scope>
    <source>
        <strain evidence="1">DSM 44707</strain>
    </source>
</reference>
<keyword evidence="2" id="KW-1185">Reference proteome</keyword>
<dbReference type="EMBL" id="JAVDYB010000001">
    <property type="protein sequence ID" value="MDR7276034.1"/>
    <property type="molecule type" value="Genomic_DNA"/>
</dbReference>
<evidence type="ECO:0008006" key="3">
    <source>
        <dbReference type="Google" id="ProtNLM"/>
    </source>
</evidence>
<organism evidence="1 2">
    <name type="scientific">Catenuloplanes atrovinosus</name>
    <dbReference type="NCBI Taxonomy" id="137266"/>
    <lineage>
        <taxon>Bacteria</taxon>
        <taxon>Bacillati</taxon>
        <taxon>Actinomycetota</taxon>
        <taxon>Actinomycetes</taxon>
        <taxon>Micromonosporales</taxon>
        <taxon>Micromonosporaceae</taxon>
        <taxon>Catenuloplanes</taxon>
    </lineage>
</organism>
<dbReference type="AlphaFoldDB" id="A0AAE3YLH8"/>
<gene>
    <name evidence="1" type="ORF">J2S41_002812</name>
</gene>
<sequence>MGTRVLSTLAAILLTGTGCTVTVDNAPPRPTASAVPGSVVLDTTIPGWTVEAWLTDSSGFCVRAIDPRRFEQGSACRGLGALAEDGPPALGGKPAPQMTPHDYDRDRMLMVGTVRGEIAEVTVTMSGHAATGAVVPLTASRVGAYAVWLPAGDGVGSDHITGVVGYAADGTLMTVLR</sequence>
<accession>A0AAE3YLH8</accession>
<dbReference type="RefSeq" id="WP_310367780.1">
    <property type="nucleotide sequence ID" value="NZ_JAVDYB010000001.1"/>
</dbReference>